<dbReference type="CTD" id="20241253"/>
<dbReference type="EMBL" id="KB203855">
    <property type="protein sequence ID" value="ESO82568.1"/>
    <property type="molecule type" value="Genomic_DNA"/>
</dbReference>
<protein>
    <submittedName>
        <fullName evidence="1">Uncharacterized protein</fullName>
    </submittedName>
</protein>
<name>V3YWY5_LOTGI</name>
<dbReference type="KEGG" id="lgi:LOTGIDRAFT_169888"/>
<dbReference type="RefSeq" id="XP_009066757.1">
    <property type="nucleotide sequence ID" value="XM_009068509.1"/>
</dbReference>
<proteinExistence type="predicted"/>
<evidence type="ECO:0000313" key="2">
    <source>
        <dbReference type="Proteomes" id="UP000030746"/>
    </source>
</evidence>
<dbReference type="GeneID" id="20241253"/>
<reference evidence="1 2" key="1">
    <citation type="journal article" date="2013" name="Nature">
        <title>Insights into bilaterian evolution from three spiralian genomes.</title>
        <authorList>
            <person name="Simakov O."/>
            <person name="Marletaz F."/>
            <person name="Cho S.J."/>
            <person name="Edsinger-Gonzales E."/>
            <person name="Havlak P."/>
            <person name="Hellsten U."/>
            <person name="Kuo D.H."/>
            <person name="Larsson T."/>
            <person name="Lv J."/>
            <person name="Arendt D."/>
            <person name="Savage R."/>
            <person name="Osoegawa K."/>
            <person name="de Jong P."/>
            <person name="Grimwood J."/>
            <person name="Chapman J.A."/>
            <person name="Shapiro H."/>
            <person name="Aerts A."/>
            <person name="Otillar R.P."/>
            <person name="Terry A.Y."/>
            <person name="Boore J.L."/>
            <person name="Grigoriev I.V."/>
            <person name="Lindberg D.R."/>
            <person name="Seaver E.C."/>
            <person name="Weisblat D.A."/>
            <person name="Putnam N.H."/>
            <person name="Rokhsar D.S."/>
        </authorList>
    </citation>
    <scope>NUCLEOTIDE SEQUENCE [LARGE SCALE GENOMIC DNA]</scope>
</reference>
<dbReference type="Proteomes" id="UP000030746">
    <property type="component" value="Unassembled WGS sequence"/>
</dbReference>
<organism evidence="1 2">
    <name type="scientific">Lottia gigantea</name>
    <name type="common">Giant owl limpet</name>
    <dbReference type="NCBI Taxonomy" id="225164"/>
    <lineage>
        <taxon>Eukaryota</taxon>
        <taxon>Metazoa</taxon>
        <taxon>Spiralia</taxon>
        <taxon>Lophotrochozoa</taxon>
        <taxon>Mollusca</taxon>
        <taxon>Gastropoda</taxon>
        <taxon>Patellogastropoda</taxon>
        <taxon>Lottioidea</taxon>
        <taxon>Lottiidae</taxon>
        <taxon>Lottia</taxon>
    </lineage>
</organism>
<dbReference type="HOGENOM" id="CLU_2052273_0_0_1"/>
<gene>
    <name evidence="1" type="ORF">LOTGIDRAFT_169888</name>
</gene>
<evidence type="ECO:0000313" key="1">
    <source>
        <dbReference type="EMBL" id="ESO82568.1"/>
    </source>
</evidence>
<accession>V3YWY5</accession>
<dbReference type="AlphaFoldDB" id="V3YWY5"/>
<sequence>MDSTNCVICTGVIKEGEKRATLGDRGACTINEFAVKRKGGIQVSGGMTVHERCRIDFCNRQQMERVQKCVDLEQDCPRPPKRRSQGVFDFQNQCFLCTTSIDTKTKKDQLCLVRSFHSRG</sequence>
<keyword evidence="2" id="KW-1185">Reference proteome</keyword>